<organism evidence="1 2">
    <name type="scientific">Rhodococcus sacchari</name>
    <dbReference type="NCBI Taxonomy" id="2962047"/>
    <lineage>
        <taxon>Bacteria</taxon>
        <taxon>Bacillati</taxon>
        <taxon>Actinomycetota</taxon>
        <taxon>Actinomycetes</taxon>
        <taxon>Mycobacteriales</taxon>
        <taxon>Nocardiaceae</taxon>
        <taxon>Rhodococcus</taxon>
    </lineage>
</organism>
<protein>
    <submittedName>
        <fullName evidence="1">2-oxoacid:acceptor oxidoreductase subunit alpha</fullName>
    </submittedName>
</protein>
<dbReference type="Proteomes" id="UP001156484">
    <property type="component" value="Chromosome"/>
</dbReference>
<accession>A0ACD4DF11</accession>
<proteinExistence type="predicted"/>
<dbReference type="EMBL" id="CP107551">
    <property type="protein sequence ID" value="UYP18592.1"/>
    <property type="molecule type" value="Genomic_DNA"/>
</dbReference>
<keyword evidence="2" id="KW-1185">Reference proteome</keyword>
<evidence type="ECO:0000313" key="2">
    <source>
        <dbReference type="Proteomes" id="UP001156484"/>
    </source>
</evidence>
<sequence length="643" mass="68276">MERMASSTELDQVVIRIAGDSGDGMQLAGDRFTAEAAAFGNDLATQPNFPAEIRAPQGTLHGVSSFQIRIADHDVLTAGDRPDVLVAMNPAAFRTNVGDLPPGGTVVVDSDEFTKRNLSKAGYDTDPLGTDAVAHLTVHAVPMTTLTLGAVEPTGVGKKDAQRARNMFALGILSWMYGRPLDPVEKFLEQKFAAKPDIVRANVLALRAGWNYGETTESFGTVYRVAPAALPAGTYRQITGNTALAYGLVAAGHAAGTDVFLGTYPITPASDILHELSKLKRFGVHTFQAEDEIAGIGAAIGASYGGALGVTSTSGPGIALQSEAIGLAVMTELPLIVVDVQRGGPSTGLPTKTEQADLLQAMFGRNGESPVAIVAPQSPADCFDAALEAARIALTYRTPVMLLSDGSLANGSEPWRIPDITNLPRIEPRHTPPPEDGDPGYLPYARDPDTLARDWAIPGTAGREHRIGGLEKADGTGDISYHHTNHELMTRLRAARIEGIEVPDLDVDDPTGDAEVLVLGWGSSYGPIGEAVRRARRSGRVVARAHLRHLAPMPANLGEVLARYRRVLVPEMNLGQLSTLLRARFGGDIQPVTKVSGMAFRADELHEALESEFTGTLADVERARTPAAVAAATKIDRNGRERA</sequence>
<name>A0ACD4DF11_9NOCA</name>
<evidence type="ECO:0000313" key="1">
    <source>
        <dbReference type="EMBL" id="UYP18592.1"/>
    </source>
</evidence>
<gene>
    <name evidence="1" type="ORF">OED52_18405</name>
</gene>
<reference evidence="1" key="1">
    <citation type="submission" date="2022-10" db="EMBL/GenBank/DDBJ databases">
        <title>Rhodococcus ferula Z13 complete genome.</title>
        <authorList>
            <person name="Long X."/>
            <person name="Zang M."/>
        </authorList>
    </citation>
    <scope>NUCLEOTIDE SEQUENCE</scope>
    <source>
        <strain evidence="1">Z13</strain>
    </source>
</reference>